<evidence type="ECO:0000313" key="1">
    <source>
        <dbReference type="EMBL" id="QEK14488.1"/>
    </source>
</evidence>
<dbReference type="EMBL" id="CP041932">
    <property type="protein sequence ID" value="QEK14488.1"/>
    <property type="molecule type" value="Genomic_DNA"/>
</dbReference>
<keyword evidence="2" id="KW-1185">Reference proteome</keyword>
<dbReference type="KEGG" id="them:FPV09_04520"/>
<name>A0A5C0SMS9_9EURY</name>
<evidence type="ECO:0000313" key="2">
    <source>
        <dbReference type="Proteomes" id="UP000322631"/>
    </source>
</evidence>
<dbReference type="AlphaFoldDB" id="A0A5C0SMS9"/>
<dbReference type="Proteomes" id="UP000322631">
    <property type="component" value="Chromosome"/>
</dbReference>
<sequence length="127" mass="14617">MTTTSSKSSIAKWRSCIRRGLGQKIIVNGKAKQLPRVFRDERELREFLDEVLERALQKEKYSKGFGRDGRFTLGVKLDELGIHIDGIDIVEFKFELVGNEYRLVSAYPARGSKVWAYNKKKGFFIQG</sequence>
<proteinExistence type="predicted"/>
<protein>
    <submittedName>
        <fullName evidence="1">Uncharacterized protein</fullName>
    </submittedName>
</protein>
<reference evidence="1 2" key="1">
    <citation type="submission" date="2019-07" db="EMBL/GenBank/DDBJ databases">
        <title>Complete genome of Thermococcus acidophilus.</title>
        <authorList>
            <person name="Li X."/>
        </authorList>
    </citation>
    <scope>NUCLEOTIDE SEQUENCE [LARGE SCALE GENOMIC DNA]</scope>
    <source>
        <strain evidence="1 2">SY113</strain>
    </source>
</reference>
<organism evidence="1 2">
    <name type="scientific">Thermococcus aciditolerans</name>
    <dbReference type="NCBI Taxonomy" id="2598455"/>
    <lineage>
        <taxon>Archaea</taxon>
        <taxon>Methanobacteriati</taxon>
        <taxon>Methanobacteriota</taxon>
        <taxon>Thermococci</taxon>
        <taxon>Thermococcales</taxon>
        <taxon>Thermococcaceae</taxon>
        <taxon>Thermococcus</taxon>
    </lineage>
</organism>
<gene>
    <name evidence="1" type="ORF">FPV09_04520</name>
</gene>
<accession>A0A5C0SMS9</accession>